<feature type="compositionally biased region" description="Polar residues" evidence="1">
    <location>
        <begin position="53"/>
        <end position="63"/>
    </location>
</feature>
<keyword evidence="4" id="KW-1185">Reference proteome</keyword>
<dbReference type="EMBL" id="NMQT01000026">
    <property type="protein sequence ID" value="OXM57350.1"/>
    <property type="molecule type" value="Genomic_DNA"/>
</dbReference>
<feature type="region of interest" description="Disordered" evidence="1">
    <location>
        <begin position="53"/>
        <end position="79"/>
    </location>
</feature>
<protein>
    <recommendedName>
        <fullName evidence="5">Lipoprotein</fullName>
    </recommendedName>
</protein>
<name>A0A229SEU6_9PSEU</name>
<dbReference type="PANTHER" id="PTHR39335:SF1">
    <property type="entry name" value="BLL4220 PROTEIN"/>
    <property type="match status" value="1"/>
</dbReference>
<reference evidence="3 4" key="1">
    <citation type="submission" date="2017-07" db="EMBL/GenBank/DDBJ databases">
        <title>Amycolatopsis thailandensis Genome sequencing and assembly.</title>
        <authorList>
            <person name="Kaur N."/>
            <person name="Mayilraj S."/>
        </authorList>
    </citation>
    <scope>NUCLEOTIDE SEQUENCE [LARGE SCALE GENOMIC DNA]</scope>
    <source>
        <strain evidence="3 4">JCM 16380</strain>
    </source>
</reference>
<organism evidence="3 4">
    <name type="scientific">Amycolatopsis thailandensis</name>
    <dbReference type="NCBI Taxonomy" id="589330"/>
    <lineage>
        <taxon>Bacteria</taxon>
        <taxon>Bacillati</taxon>
        <taxon>Actinomycetota</taxon>
        <taxon>Actinomycetes</taxon>
        <taxon>Pseudonocardiales</taxon>
        <taxon>Pseudonocardiaceae</taxon>
        <taxon>Amycolatopsis</taxon>
    </lineage>
</organism>
<evidence type="ECO:0000313" key="4">
    <source>
        <dbReference type="Proteomes" id="UP000215223"/>
    </source>
</evidence>
<gene>
    <name evidence="3" type="ORF">CFP71_08535</name>
</gene>
<dbReference type="Pfam" id="PF03640">
    <property type="entry name" value="Lipoprotein_15"/>
    <property type="match status" value="2"/>
</dbReference>
<dbReference type="GO" id="GO:0043448">
    <property type="term" value="P:alkane catabolic process"/>
    <property type="evidence" value="ECO:0007669"/>
    <property type="project" value="TreeGrafter"/>
</dbReference>
<evidence type="ECO:0008006" key="5">
    <source>
        <dbReference type="Google" id="ProtNLM"/>
    </source>
</evidence>
<evidence type="ECO:0000313" key="3">
    <source>
        <dbReference type="EMBL" id="OXM57350.1"/>
    </source>
</evidence>
<evidence type="ECO:0000256" key="2">
    <source>
        <dbReference type="SAM" id="SignalP"/>
    </source>
</evidence>
<comment type="caution">
    <text evidence="3">The sequence shown here is derived from an EMBL/GenBank/DDBJ whole genome shotgun (WGS) entry which is preliminary data.</text>
</comment>
<dbReference type="AlphaFoldDB" id="A0A229SEU6"/>
<proteinExistence type="predicted"/>
<dbReference type="RefSeq" id="WP_093933289.1">
    <property type="nucleotide sequence ID" value="NZ_NMQT01000026.1"/>
</dbReference>
<dbReference type="InterPro" id="IPR005297">
    <property type="entry name" value="Lipoprotein_repeat"/>
</dbReference>
<feature type="region of interest" description="Disordered" evidence="1">
    <location>
        <begin position="197"/>
        <end position="222"/>
    </location>
</feature>
<keyword evidence="2" id="KW-0732">Signal</keyword>
<feature type="chain" id="PRO_5038749533" description="Lipoprotein" evidence="2">
    <location>
        <begin position="27"/>
        <end position="299"/>
    </location>
</feature>
<dbReference type="PROSITE" id="PS51257">
    <property type="entry name" value="PROKAR_LIPOPROTEIN"/>
    <property type="match status" value="1"/>
</dbReference>
<feature type="signal peptide" evidence="2">
    <location>
        <begin position="1"/>
        <end position="26"/>
    </location>
</feature>
<dbReference type="OrthoDB" id="597632at2"/>
<evidence type="ECO:0000256" key="1">
    <source>
        <dbReference type="SAM" id="MobiDB-lite"/>
    </source>
</evidence>
<accession>A0A229SEU6</accession>
<sequence>MLSKKKLGKKAVSIAVFATAGALSLAACGTQEATPRQESASVEQAATELSFLSGTAKANNAQPKTGDWATGSDGTPNTAEQSVARKWVQLKAAKAGNLDPVVVNGADLTLYRFDKDTAKPSKSTCDGDCAKTWPPVLVTPGSKVFLAGIRKSAVGTVKRDDGTLQLTVGGWPAYRFAKDTKPGDTLGQGVGGTWFGLAPNGQKAQNGRPEESTSPQKPASSAILFDGKNFSDDEPSQGLAGKGCQNVARQDVTSSVSASGSLKLWSEKDCKGKSLVIDGDVKDLAKLGFDNTVSSLFFG</sequence>
<dbReference type="Proteomes" id="UP000215223">
    <property type="component" value="Unassembled WGS sequence"/>
</dbReference>
<dbReference type="PANTHER" id="PTHR39335">
    <property type="entry name" value="BLL4220 PROTEIN"/>
    <property type="match status" value="1"/>
</dbReference>